<organism evidence="1 2">
    <name type="scientific">Flavipsychrobacter stenotrophus</name>
    <dbReference type="NCBI Taxonomy" id="2077091"/>
    <lineage>
        <taxon>Bacteria</taxon>
        <taxon>Pseudomonadati</taxon>
        <taxon>Bacteroidota</taxon>
        <taxon>Chitinophagia</taxon>
        <taxon>Chitinophagales</taxon>
        <taxon>Chitinophagaceae</taxon>
        <taxon>Flavipsychrobacter</taxon>
    </lineage>
</organism>
<keyword evidence="2" id="KW-1185">Reference proteome</keyword>
<proteinExistence type="predicted"/>
<comment type="caution">
    <text evidence="1">The sequence shown here is derived from an EMBL/GenBank/DDBJ whole genome shotgun (WGS) entry which is preliminary data.</text>
</comment>
<evidence type="ECO:0008006" key="3">
    <source>
        <dbReference type="Google" id="ProtNLM"/>
    </source>
</evidence>
<dbReference type="OrthoDB" id="883020at2"/>
<reference evidence="1 2" key="1">
    <citation type="submission" date="2018-01" db="EMBL/GenBank/DDBJ databases">
        <title>A novel member of the phylum Bacteroidetes isolated from glacier ice.</title>
        <authorList>
            <person name="Liu Q."/>
            <person name="Xin Y.-H."/>
        </authorList>
    </citation>
    <scope>NUCLEOTIDE SEQUENCE [LARGE SCALE GENOMIC DNA]</scope>
    <source>
        <strain evidence="1 2">RB1R16</strain>
    </source>
</reference>
<sequence length="126" mass="14749">MILGFKKPFKPKLMDGSKLHSMREDKPGRWKVGMKIQMATGVRTKAYECFRDDLVVTRLQHVEIRYYGKVPGEVLAPVIIVDSKRLDDASVLELARNDGFKTMGEFMEWFDEDFEGKIIHWTDFKY</sequence>
<dbReference type="RefSeq" id="WP_105040969.1">
    <property type="nucleotide sequence ID" value="NZ_PPSL01000006.1"/>
</dbReference>
<name>A0A2S7SRI8_9BACT</name>
<dbReference type="AlphaFoldDB" id="A0A2S7SRI8"/>
<evidence type="ECO:0000313" key="2">
    <source>
        <dbReference type="Proteomes" id="UP000239872"/>
    </source>
</evidence>
<dbReference type="Proteomes" id="UP000239872">
    <property type="component" value="Unassembled WGS sequence"/>
</dbReference>
<evidence type="ECO:0000313" key="1">
    <source>
        <dbReference type="EMBL" id="PQJ09519.1"/>
    </source>
</evidence>
<dbReference type="EMBL" id="PPSL01000006">
    <property type="protein sequence ID" value="PQJ09519.1"/>
    <property type="molecule type" value="Genomic_DNA"/>
</dbReference>
<gene>
    <name evidence="1" type="ORF">CJD36_019975</name>
</gene>
<accession>A0A2S7SRI8</accession>
<protein>
    <recommendedName>
        <fullName evidence="3">ASCH domain-containing protein</fullName>
    </recommendedName>
</protein>